<dbReference type="EMBL" id="JAJEPR010000018">
    <property type="protein sequence ID" value="MCC2190324.1"/>
    <property type="molecule type" value="Genomic_DNA"/>
</dbReference>
<dbReference type="InterPro" id="IPR016905">
    <property type="entry name" value="Glycyl_radical_YjjI-like"/>
</dbReference>
<dbReference type="SUPFAM" id="SSF51998">
    <property type="entry name" value="PFL-like glycyl radical enzymes"/>
    <property type="match status" value="1"/>
</dbReference>
<sequence length="514" mass="58155">MRDISMERVNETREKMLETVKSPTLTHEQKVATMANLADSLLEVVDLPEGLHELMDQPIESKCICDLAEGHAPLRPRYIIPDYAKFMREGSKFLQLDPPKDLFEALNSLLIFYKHVPSVTNFPVYLGALDELLDPFVQDMDEELAKKMIRLFLIHVDRTVLDSFSHANVGPRDTKAGRIILEVEAELEQAVPNITMKYDEDITSDEFALMGINTTLHSAKPSFANHKMFKSELGEDYVIASCYNGLKLGGGSYTLCRLLLGNIAKRASSVEDFKKNQLPYVCQVMADYMDARIRFEVEESGFFENNFLAKEGFIHKDRFTAMFGMVGLAECVNRLMELQGKTGRYGHDEEADALGVEIMDQIDAFNKAHVNPYCEATDGHFLLHAQVGIDSDMGISPGTRIPIGEEPEELIDHLRHCEKFHKYFPSGTGDIFPIDTTVHKNHDFLLDVIKGSFREGIRYLSFYAADSDVIRITGYLVKKSEIEKLERGENVLQDTTALGMGAKHNSRILQRKVR</sequence>
<dbReference type="PIRSF" id="PIRSF028991">
    <property type="entry name" value="Glycl_rad_HI0521_prd"/>
    <property type="match status" value="1"/>
</dbReference>
<proteinExistence type="predicted"/>
<name>A0AAE3DTS6_9FIRM</name>
<dbReference type="Pfam" id="PF11230">
    <property type="entry name" value="YjjI-like"/>
    <property type="match status" value="1"/>
</dbReference>
<protein>
    <submittedName>
        <fullName evidence="1">YjjI family glycine radical enzyme</fullName>
    </submittedName>
</protein>
<dbReference type="NCBIfam" id="TIGR04040">
    <property type="entry name" value="glycyl_YjjI"/>
    <property type="match status" value="1"/>
</dbReference>
<evidence type="ECO:0000313" key="2">
    <source>
        <dbReference type="Proteomes" id="UP001197875"/>
    </source>
</evidence>
<organism evidence="1 2">
    <name type="scientific">Fusicatenibacter faecihominis</name>
    <dbReference type="NCBI Taxonomy" id="2881276"/>
    <lineage>
        <taxon>Bacteria</taxon>
        <taxon>Bacillati</taxon>
        <taxon>Bacillota</taxon>
        <taxon>Clostridia</taxon>
        <taxon>Lachnospirales</taxon>
        <taxon>Lachnospiraceae</taxon>
        <taxon>Fusicatenibacter</taxon>
    </lineage>
</organism>
<gene>
    <name evidence="1" type="ORF">LKD71_10980</name>
</gene>
<dbReference type="Gene3D" id="3.20.70.20">
    <property type="match status" value="1"/>
</dbReference>
<comment type="caution">
    <text evidence="1">The sequence shown here is derived from an EMBL/GenBank/DDBJ whole genome shotgun (WGS) entry which is preliminary data.</text>
</comment>
<evidence type="ECO:0000313" key="1">
    <source>
        <dbReference type="EMBL" id="MCC2190324.1"/>
    </source>
</evidence>
<keyword evidence="2" id="KW-1185">Reference proteome</keyword>
<dbReference type="AlphaFoldDB" id="A0AAE3DTS6"/>
<dbReference type="Proteomes" id="UP001197875">
    <property type="component" value="Unassembled WGS sequence"/>
</dbReference>
<reference evidence="1 2" key="1">
    <citation type="submission" date="2021-10" db="EMBL/GenBank/DDBJ databases">
        <title>Anaerobic single-cell dispensing facilitates the cultivation of human gut bacteria.</title>
        <authorList>
            <person name="Afrizal A."/>
        </authorList>
    </citation>
    <scope>NUCLEOTIDE SEQUENCE [LARGE SCALE GENOMIC DNA]</scope>
    <source>
        <strain evidence="1 2">CLA-AA-H277</strain>
    </source>
</reference>
<accession>A0AAE3DTS6</accession>
<dbReference type="RefSeq" id="WP_227615440.1">
    <property type="nucleotide sequence ID" value="NZ_JAJEPR010000018.1"/>
</dbReference>